<accession>A0ABS4E7T9</accession>
<name>A0ABS4E7T9_9FIRM</name>
<evidence type="ECO:0000313" key="1">
    <source>
        <dbReference type="EMBL" id="MBP1854002.1"/>
    </source>
</evidence>
<proteinExistence type="predicted"/>
<comment type="caution">
    <text evidence="1">The sequence shown here is derived from an EMBL/GenBank/DDBJ whole genome shotgun (WGS) entry which is preliminary data.</text>
</comment>
<dbReference type="Gene3D" id="3.40.190.10">
    <property type="entry name" value="Periplasmic binding protein-like II"/>
    <property type="match status" value="1"/>
</dbReference>
<reference evidence="1 2" key="1">
    <citation type="submission" date="2021-03" db="EMBL/GenBank/DDBJ databases">
        <title>Genomic Encyclopedia of Type Strains, Phase IV (KMG-IV): sequencing the most valuable type-strain genomes for metagenomic binning, comparative biology and taxonomic classification.</title>
        <authorList>
            <person name="Goeker M."/>
        </authorList>
    </citation>
    <scope>NUCLEOTIDE SEQUENCE [LARGE SCALE GENOMIC DNA]</scope>
    <source>
        <strain evidence="1 2">DSM 1289</strain>
    </source>
</reference>
<dbReference type="RefSeq" id="WP_330617427.1">
    <property type="nucleotide sequence ID" value="NZ_BAAACS010000017.1"/>
</dbReference>
<sequence>MAGAFAGGEADYTTAFEPIATTMEKEGNGYIVASIGKDSGEIPFSTSLSMKHRNDTLY</sequence>
<keyword evidence="2" id="KW-1185">Reference proteome</keyword>
<gene>
    <name evidence="1" type="ORF">J2Z43_000392</name>
</gene>
<dbReference type="Proteomes" id="UP000767291">
    <property type="component" value="Unassembled WGS sequence"/>
</dbReference>
<evidence type="ECO:0000313" key="2">
    <source>
        <dbReference type="Proteomes" id="UP000767291"/>
    </source>
</evidence>
<protein>
    <submittedName>
        <fullName evidence="1">NitT/TauT family transport system substrate-binding protein</fullName>
    </submittedName>
</protein>
<dbReference type="EMBL" id="JAGGJX010000001">
    <property type="protein sequence ID" value="MBP1854002.1"/>
    <property type="molecule type" value="Genomic_DNA"/>
</dbReference>
<organism evidence="1 2">
    <name type="scientific">Metaclostridioides mangenotii</name>
    <dbReference type="NCBI Taxonomy" id="1540"/>
    <lineage>
        <taxon>Bacteria</taxon>
        <taxon>Bacillati</taxon>
        <taxon>Bacillota</taxon>
        <taxon>Clostridia</taxon>
        <taxon>Peptostreptococcales</taxon>
        <taxon>Peptostreptococcaceae</taxon>
        <taxon>Metaclostridioides</taxon>
    </lineage>
</organism>